<evidence type="ECO:0008006" key="4">
    <source>
        <dbReference type="Google" id="ProtNLM"/>
    </source>
</evidence>
<evidence type="ECO:0000313" key="2">
    <source>
        <dbReference type="EMBL" id="MBD2775101.1"/>
    </source>
</evidence>
<sequence length="180" mass="18478">MQRFLKSFVTISVLSSLVITPLILSGGQASAQPIKKKGTDASYVGGGFAAGVTNGGKTGDAATFGGNLTGRVKLGPTPFSARTHVLWSDETTAIIPQLSVDAPIAKNTNLYLGAGYSFVENNGKPTPLGNQDAFAVTAGVETEVGKNFLVYSNATVGVNAYQNSPASAVSVNGGVGYRFK</sequence>
<protein>
    <recommendedName>
        <fullName evidence="4">Histidine kinase</fullName>
    </recommendedName>
</protein>
<organism evidence="2 3">
    <name type="scientific">Iningainema tapete BLCC-T55</name>
    <dbReference type="NCBI Taxonomy" id="2748662"/>
    <lineage>
        <taxon>Bacteria</taxon>
        <taxon>Bacillati</taxon>
        <taxon>Cyanobacteriota</taxon>
        <taxon>Cyanophyceae</taxon>
        <taxon>Nostocales</taxon>
        <taxon>Scytonemataceae</taxon>
        <taxon>Iningainema tapete</taxon>
    </lineage>
</organism>
<proteinExistence type="predicted"/>
<comment type="caution">
    <text evidence="2">The sequence shown here is derived from an EMBL/GenBank/DDBJ whole genome shotgun (WGS) entry which is preliminary data.</text>
</comment>
<gene>
    <name evidence="2" type="ORF">ICL16_24295</name>
</gene>
<feature type="chain" id="PRO_5035152495" description="Histidine kinase" evidence="1">
    <location>
        <begin position="32"/>
        <end position="180"/>
    </location>
</feature>
<keyword evidence="1" id="KW-0732">Signal</keyword>
<accession>A0A8J6XPT0</accession>
<dbReference type="SUPFAM" id="SSF56925">
    <property type="entry name" value="OMPA-like"/>
    <property type="match status" value="1"/>
</dbReference>
<name>A0A8J6XPT0_9CYAN</name>
<evidence type="ECO:0000256" key="1">
    <source>
        <dbReference type="SAM" id="SignalP"/>
    </source>
</evidence>
<dbReference type="InterPro" id="IPR011250">
    <property type="entry name" value="OMP/PagP_B-barrel"/>
</dbReference>
<reference evidence="2" key="1">
    <citation type="submission" date="2020-09" db="EMBL/GenBank/DDBJ databases">
        <title>Iningainema tapete sp. nov. (Scytonemataceae, Cyanobacteria) from greenhouses in central Florida (USA) produces two types of nodularin with biosynthetic potential for microcystin-LR and anabaenopeptins.</title>
        <authorList>
            <person name="Berthold D.E."/>
            <person name="Lefler F.W."/>
            <person name="Huang I.-S."/>
            <person name="Abdulla H."/>
            <person name="Zimba P.V."/>
            <person name="Laughinghouse H.D. IV."/>
        </authorList>
    </citation>
    <scope>NUCLEOTIDE SEQUENCE</scope>
    <source>
        <strain evidence="2">BLCCT55</strain>
    </source>
</reference>
<dbReference type="RefSeq" id="WP_190833049.1">
    <property type="nucleotide sequence ID" value="NZ_CAWPPI010000075.1"/>
</dbReference>
<keyword evidence="3" id="KW-1185">Reference proteome</keyword>
<dbReference type="Proteomes" id="UP000629098">
    <property type="component" value="Unassembled WGS sequence"/>
</dbReference>
<dbReference type="EMBL" id="JACXAE010000075">
    <property type="protein sequence ID" value="MBD2775101.1"/>
    <property type="molecule type" value="Genomic_DNA"/>
</dbReference>
<evidence type="ECO:0000313" key="3">
    <source>
        <dbReference type="Proteomes" id="UP000629098"/>
    </source>
</evidence>
<feature type="signal peptide" evidence="1">
    <location>
        <begin position="1"/>
        <end position="31"/>
    </location>
</feature>
<dbReference type="AlphaFoldDB" id="A0A8J6XPT0"/>